<accession>A0A6B1DN91</accession>
<dbReference type="InterPro" id="IPR036821">
    <property type="entry name" value="Peptide_deformylase_sf"/>
</dbReference>
<dbReference type="HAMAP" id="MF_00163">
    <property type="entry name" value="Pep_deformylase"/>
    <property type="match status" value="1"/>
</dbReference>
<dbReference type="GO" id="GO:0046872">
    <property type="term" value="F:metal ion binding"/>
    <property type="evidence" value="ECO:0007669"/>
    <property type="project" value="UniProtKB-KW"/>
</dbReference>
<comment type="caution">
    <text evidence="3">The sequence shown here is derived from an EMBL/GenBank/DDBJ whole genome shotgun (WGS) entry which is preliminary data.</text>
</comment>
<dbReference type="PANTHER" id="PTHR10458:SF22">
    <property type="entry name" value="PEPTIDE DEFORMYLASE"/>
    <property type="match status" value="1"/>
</dbReference>
<organism evidence="3">
    <name type="scientific">Caldilineaceae bacterium SB0662_bin_9</name>
    <dbReference type="NCBI Taxonomy" id="2605258"/>
    <lineage>
        <taxon>Bacteria</taxon>
        <taxon>Bacillati</taxon>
        <taxon>Chloroflexota</taxon>
        <taxon>Caldilineae</taxon>
        <taxon>Caldilineales</taxon>
        <taxon>Caldilineaceae</taxon>
    </lineage>
</organism>
<dbReference type="EC" id="3.5.1.88" evidence="2"/>
<dbReference type="NCBIfam" id="NF001159">
    <property type="entry name" value="PRK00150.1-3"/>
    <property type="match status" value="1"/>
</dbReference>
<dbReference type="GO" id="GO:0006412">
    <property type="term" value="P:translation"/>
    <property type="evidence" value="ECO:0007669"/>
    <property type="project" value="UniProtKB-UniRule"/>
</dbReference>
<dbReference type="GO" id="GO:0042586">
    <property type="term" value="F:peptide deformylase activity"/>
    <property type="evidence" value="ECO:0007669"/>
    <property type="project" value="UniProtKB-UniRule"/>
</dbReference>
<proteinExistence type="inferred from homology"/>
<evidence type="ECO:0000256" key="2">
    <source>
        <dbReference type="HAMAP-Rule" id="MF_00163"/>
    </source>
</evidence>
<keyword evidence="2" id="KW-0648">Protein biosynthesis</keyword>
<feature type="active site" evidence="2">
    <location>
        <position position="143"/>
    </location>
</feature>
<dbReference type="CDD" id="cd00487">
    <property type="entry name" value="Pep_deformylase"/>
    <property type="match status" value="1"/>
</dbReference>
<dbReference type="AlphaFoldDB" id="A0A6B1DN91"/>
<keyword evidence="2" id="KW-0479">Metal-binding</keyword>
<evidence type="ECO:0000313" key="3">
    <source>
        <dbReference type="EMBL" id="MYD88878.1"/>
    </source>
</evidence>
<keyword evidence="2" id="KW-0408">Iron</keyword>
<dbReference type="PANTHER" id="PTHR10458">
    <property type="entry name" value="PEPTIDE DEFORMYLASE"/>
    <property type="match status" value="1"/>
</dbReference>
<dbReference type="PRINTS" id="PR01576">
    <property type="entry name" value="PDEFORMYLASE"/>
</dbReference>
<keyword evidence="2 3" id="KW-0378">Hydrolase</keyword>
<dbReference type="NCBIfam" id="TIGR00079">
    <property type="entry name" value="pept_deformyl"/>
    <property type="match status" value="1"/>
</dbReference>
<dbReference type="Pfam" id="PF01327">
    <property type="entry name" value="Pep_deformylase"/>
    <property type="match status" value="1"/>
</dbReference>
<protein>
    <recommendedName>
        <fullName evidence="2">Peptide deformylase</fullName>
        <shortName evidence="2">PDF</shortName>
        <ecNumber evidence="2">3.5.1.88</ecNumber>
    </recommendedName>
    <alternativeName>
        <fullName evidence="2">Polypeptide deformylase</fullName>
    </alternativeName>
</protein>
<evidence type="ECO:0000256" key="1">
    <source>
        <dbReference type="ARBA" id="ARBA00010759"/>
    </source>
</evidence>
<dbReference type="SUPFAM" id="SSF56420">
    <property type="entry name" value="Peptide deformylase"/>
    <property type="match status" value="1"/>
</dbReference>
<dbReference type="Gene3D" id="3.90.45.10">
    <property type="entry name" value="Peptide deformylase"/>
    <property type="match status" value="1"/>
</dbReference>
<feature type="binding site" evidence="2">
    <location>
        <position position="142"/>
    </location>
    <ligand>
        <name>Fe cation</name>
        <dbReference type="ChEBI" id="CHEBI:24875"/>
    </ligand>
</feature>
<sequence>MAVLDILQDWREDSSILHRKTVRIRKVDRRIRRLLNDMVETMREAGGVGLAAPQVGRNLAALVIEYADTDEDPDAVPELYKILNPQIVRARGEVEGREGCLSVPGFLVDVDRAERITVKGMDADGKAIRIKADGWLARIFQHEIDHLNGVLMMDRANRMYTVEEGEDGEPVVTPIGAGHEETESTAGTVAVTN</sequence>
<comment type="similarity">
    <text evidence="1 2">Belongs to the polypeptide deformylase family.</text>
</comment>
<feature type="binding site" evidence="2">
    <location>
        <position position="100"/>
    </location>
    <ligand>
        <name>Fe cation</name>
        <dbReference type="ChEBI" id="CHEBI:24875"/>
    </ligand>
</feature>
<feature type="binding site" evidence="2">
    <location>
        <position position="146"/>
    </location>
    <ligand>
        <name>Fe cation</name>
        <dbReference type="ChEBI" id="CHEBI:24875"/>
    </ligand>
</feature>
<gene>
    <name evidence="2 3" type="primary">def</name>
    <name evidence="3" type="ORF">F4Y08_00860</name>
</gene>
<reference evidence="3" key="1">
    <citation type="submission" date="2019-09" db="EMBL/GenBank/DDBJ databases">
        <title>Characterisation of the sponge microbiome using genome-centric metagenomics.</title>
        <authorList>
            <person name="Engelberts J.P."/>
            <person name="Robbins S.J."/>
            <person name="De Goeij J.M."/>
            <person name="Aranda M."/>
            <person name="Bell S.C."/>
            <person name="Webster N.S."/>
        </authorList>
    </citation>
    <scope>NUCLEOTIDE SEQUENCE</scope>
    <source>
        <strain evidence="3">SB0662_bin_9</strain>
    </source>
</reference>
<dbReference type="InterPro" id="IPR023635">
    <property type="entry name" value="Peptide_deformylase"/>
</dbReference>
<dbReference type="EMBL" id="VXPY01000008">
    <property type="protein sequence ID" value="MYD88878.1"/>
    <property type="molecule type" value="Genomic_DNA"/>
</dbReference>
<comment type="cofactor">
    <cofactor evidence="2">
        <name>Fe(2+)</name>
        <dbReference type="ChEBI" id="CHEBI:29033"/>
    </cofactor>
    <text evidence="2">Binds 1 Fe(2+) ion.</text>
</comment>
<comment type="function">
    <text evidence="2">Removes the formyl group from the N-terminal Met of newly synthesized proteins. Requires at least a dipeptide for an efficient rate of reaction. N-terminal L-methionine is a prerequisite for activity but the enzyme has broad specificity at other positions.</text>
</comment>
<comment type="catalytic activity">
    <reaction evidence="2">
        <text>N-terminal N-formyl-L-methionyl-[peptide] + H2O = N-terminal L-methionyl-[peptide] + formate</text>
        <dbReference type="Rhea" id="RHEA:24420"/>
        <dbReference type="Rhea" id="RHEA-COMP:10639"/>
        <dbReference type="Rhea" id="RHEA-COMP:10640"/>
        <dbReference type="ChEBI" id="CHEBI:15377"/>
        <dbReference type="ChEBI" id="CHEBI:15740"/>
        <dbReference type="ChEBI" id="CHEBI:49298"/>
        <dbReference type="ChEBI" id="CHEBI:64731"/>
        <dbReference type="EC" id="3.5.1.88"/>
    </reaction>
</comment>
<name>A0A6B1DN91_9CHLR</name>